<name>G7DTK1_MIXOS</name>
<evidence type="ECO:0000256" key="1">
    <source>
        <dbReference type="SAM" id="MobiDB-lite"/>
    </source>
</evidence>
<feature type="compositionally biased region" description="Basic residues" evidence="1">
    <location>
        <begin position="46"/>
        <end position="62"/>
    </location>
</feature>
<feature type="region of interest" description="Disordered" evidence="1">
    <location>
        <begin position="1"/>
        <end position="96"/>
    </location>
</feature>
<feature type="compositionally biased region" description="Basic residues" evidence="1">
    <location>
        <begin position="87"/>
        <end position="96"/>
    </location>
</feature>
<evidence type="ECO:0000313" key="2">
    <source>
        <dbReference type="EMBL" id="GAA93848.1"/>
    </source>
</evidence>
<dbReference type="EMBL" id="BABT02000025">
    <property type="protein sequence ID" value="GAA93848.1"/>
    <property type="molecule type" value="Genomic_DNA"/>
</dbReference>
<accession>G7DTK1</accession>
<comment type="caution">
    <text evidence="2">The sequence shown here is derived from an EMBL/GenBank/DDBJ whole genome shotgun (WGS) entry which is preliminary data.</text>
</comment>
<dbReference type="Proteomes" id="UP000009131">
    <property type="component" value="Unassembled WGS sequence"/>
</dbReference>
<dbReference type="HOGENOM" id="CLU_2360188_0_0_1"/>
<feature type="compositionally biased region" description="Low complexity" evidence="1">
    <location>
        <begin position="31"/>
        <end position="42"/>
    </location>
</feature>
<feature type="compositionally biased region" description="Basic and acidic residues" evidence="1">
    <location>
        <begin position="63"/>
        <end position="86"/>
    </location>
</feature>
<organism evidence="2 3">
    <name type="scientific">Mixia osmundae (strain CBS 9802 / IAM 14324 / JCM 22182 / KY 12970)</name>
    <dbReference type="NCBI Taxonomy" id="764103"/>
    <lineage>
        <taxon>Eukaryota</taxon>
        <taxon>Fungi</taxon>
        <taxon>Dikarya</taxon>
        <taxon>Basidiomycota</taxon>
        <taxon>Pucciniomycotina</taxon>
        <taxon>Mixiomycetes</taxon>
        <taxon>Mixiales</taxon>
        <taxon>Mixiaceae</taxon>
        <taxon>Mixia</taxon>
    </lineage>
</organism>
<evidence type="ECO:0000313" key="3">
    <source>
        <dbReference type="Proteomes" id="UP000009131"/>
    </source>
</evidence>
<dbReference type="InParanoid" id="G7DTK1"/>
<reference evidence="2 3" key="1">
    <citation type="journal article" date="2011" name="J. Gen. Appl. Microbiol.">
        <title>Draft genome sequencing of the enigmatic basidiomycete Mixia osmundae.</title>
        <authorList>
            <person name="Nishida H."/>
            <person name="Nagatsuka Y."/>
            <person name="Sugiyama J."/>
        </authorList>
    </citation>
    <scope>NUCLEOTIDE SEQUENCE [LARGE SCALE GENOMIC DNA]</scope>
    <source>
        <strain evidence="3">CBS 9802 / IAM 14324 / JCM 22182 / KY 12970</strain>
    </source>
</reference>
<dbReference type="AlphaFoldDB" id="G7DTK1"/>
<feature type="compositionally biased region" description="Basic and acidic residues" evidence="1">
    <location>
        <begin position="10"/>
        <end position="29"/>
    </location>
</feature>
<gene>
    <name evidence="2" type="primary">Mo00494</name>
    <name evidence="2" type="ORF">E5Q_00494</name>
</gene>
<protein>
    <submittedName>
        <fullName evidence="2">Uncharacterized protein</fullName>
    </submittedName>
</protein>
<keyword evidence="3" id="KW-1185">Reference proteome</keyword>
<sequence length="96" mass="10843">MGKTKTNRAARKEQPLPREIELESGESKELSAAQQSSYAVASTPQVKRKKASSSSRSKNKTLAKKDKGIELAEKLNNRVQKREIKSEKKKRAKQIY</sequence>
<reference evidence="2 3" key="2">
    <citation type="journal article" date="2012" name="Open Biol.">
        <title>Characteristics of nucleosomes and linker DNA regions on the genome of the basidiomycete Mixia osmundae revealed by mono- and dinucleosome mapping.</title>
        <authorList>
            <person name="Nishida H."/>
            <person name="Kondo S."/>
            <person name="Matsumoto T."/>
            <person name="Suzuki Y."/>
            <person name="Yoshikawa H."/>
            <person name="Taylor T.D."/>
            <person name="Sugiyama J."/>
        </authorList>
    </citation>
    <scope>NUCLEOTIDE SEQUENCE [LARGE SCALE GENOMIC DNA]</scope>
    <source>
        <strain evidence="3">CBS 9802 / IAM 14324 / JCM 22182 / KY 12970</strain>
    </source>
</reference>
<proteinExistence type="predicted"/>